<evidence type="ECO:0000256" key="1">
    <source>
        <dbReference type="ARBA" id="ARBA00022737"/>
    </source>
</evidence>
<dbReference type="Pfam" id="PF12796">
    <property type="entry name" value="Ank_2"/>
    <property type="match status" value="1"/>
</dbReference>
<keyword evidence="5" id="KW-1185">Reference proteome</keyword>
<dbReference type="STRING" id="261654.GA0070611_1171"/>
<dbReference type="PATRIC" id="fig|261654.4.peg.1190"/>
<dbReference type="RefSeq" id="WP_091658619.1">
    <property type="nucleotide sequence ID" value="NZ_LT594323.1"/>
</dbReference>
<organism evidence="4 5">
    <name type="scientific">Micromonospora auratinigra</name>
    <dbReference type="NCBI Taxonomy" id="261654"/>
    <lineage>
        <taxon>Bacteria</taxon>
        <taxon>Bacillati</taxon>
        <taxon>Actinomycetota</taxon>
        <taxon>Actinomycetes</taxon>
        <taxon>Micromonosporales</taxon>
        <taxon>Micromonosporaceae</taxon>
        <taxon>Micromonospora</taxon>
    </lineage>
</organism>
<gene>
    <name evidence="4" type="ORF">GA0070611_1171</name>
</gene>
<reference evidence="5" key="1">
    <citation type="submission" date="2016-06" db="EMBL/GenBank/DDBJ databases">
        <authorList>
            <person name="Varghese N."/>
            <person name="Submissions Spin"/>
        </authorList>
    </citation>
    <scope>NUCLEOTIDE SEQUENCE [LARGE SCALE GENOMIC DNA]</scope>
    <source>
        <strain evidence="5">DSM 44815</strain>
    </source>
</reference>
<dbReference type="InterPro" id="IPR036770">
    <property type="entry name" value="Ankyrin_rpt-contain_sf"/>
</dbReference>
<sequence length="502" mass="53909">MRGRRAHDREVRRLSLLSPPGMVAAVGERRAAGDWRGACAAALVDVHVDLAEVGRRWGRAEAERIRAELRGFAPDLLRRFLPRSDSLALLPRRQVALSRSAVPFPDRPGGTAVLALSLPTGPQAPQRLGLRVVDATEVGARWHDLPDWCWHVDAVANRRWAYGASENRLPWHHPDGRPYGPDEVTPGQPMDRAAEAERLIGLCDGDDLLAAFRAAGFAVDTTPPRYGTFSADAVVERLSWLAPTLPLLAAETLRLAHRYDRPWLRTTVPLFGVRVGRDGSLALRAGASGGAREVPWVGLPAPVDVALLRSGALSADDLHPLVHEALFPGRVPGPPAPPPQLPDEFRVRCGGDWHLLRIRGAHLVATRHDEAEIARELLLARLGGPIGGCAGAVRAWRTGAKPVPKEIRRHRAHLLTRVFHGDTDSVLALVGAGLDPDLRDPTGGTLLHSLSHLDHARALPVLLAAGLDVHATDGEGRTPLQRASAAGAPEVVAALVDAGAHG</sequence>
<dbReference type="AlphaFoldDB" id="A0A1A8Z8K8"/>
<keyword evidence="2 3" id="KW-0040">ANK repeat</keyword>
<accession>A0A1A8Z8K8</accession>
<dbReference type="InterPro" id="IPR002110">
    <property type="entry name" value="Ankyrin_rpt"/>
</dbReference>
<keyword evidence="1" id="KW-0677">Repeat</keyword>
<dbReference type="Proteomes" id="UP000199385">
    <property type="component" value="Chromosome I"/>
</dbReference>
<evidence type="ECO:0000256" key="3">
    <source>
        <dbReference type="PROSITE-ProRule" id="PRU00023"/>
    </source>
</evidence>
<dbReference type="PROSITE" id="PS50297">
    <property type="entry name" value="ANK_REP_REGION"/>
    <property type="match status" value="1"/>
</dbReference>
<dbReference type="PROSITE" id="PS50088">
    <property type="entry name" value="ANK_REPEAT"/>
    <property type="match status" value="1"/>
</dbReference>
<dbReference type="Gene3D" id="1.25.40.20">
    <property type="entry name" value="Ankyrin repeat-containing domain"/>
    <property type="match status" value="1"/>
</dbReference>
<evidence type="ECO:0000313" key="4">
    <source>
        <dbReference type="EMBL" id="SBT40196.1"/>
    </source>
</evidence>
<dbReference type="EMBL" id="LT594323">
    <property type="protein sequence ID" value="SBT40196.1"/>
    <property type="molecule type" value="Genomic_DNA"/>
</dbReference>
<dbReference type="SUPFAM" id="SSF48403">
    <property type="entry name" value="Ankyrin repeat"/>
    <property type="match status" value="1"/>
</dbReference>
<name>A0A1A8Z8K8_9ACTN</name>
<proteinExistence type="predicted"/>
<dbReference type="PANTHER" id="PTHR24171">
    <property type="entry name" value="ANKYRIN REPEAT DOMAIN-CONTAINING PROTEIN 39-RELATED"/>
    <property type="match status" value="1"/>
</dbReference>
<evidence type="ECO:0000256" key="2">
    <source>
        <dbReference type="ARBA" id="ARBA00023043"/>
    </source>
</evidence>
<feature type="repeat" description="ANK" evidence="3">
    <location>
        <begin position="475"/>
        <end position="502"/>
    </location>
</feature>
<protein>
    <submittedName>
        <fullName evidence="4">Ankyrin repeat-containing protein</fullName>
    </submittedName>
</protein>
<evidence type="ECO:0000313" key="5">
    <source>
        <dbReference type="Proteomes" id="UP000199385"/>
    </source>
</evidence>
<dbReference type="OrthoDB" id="3276909at2"/>